<dbReference type="AlphaFoldDB" id="A0A6A7MX88"/>
<reference evidence="2 3" key="1">
    <citation type="submission" date="2019-10" db="EMBL/GenBank/DDBJ databases">
        <title>Two novel species isolated from a subtropical stream in China.</title>
        <authorList>
            <person name="Lu H."/>
        </authorList>
    </citation>
    <scope>NUCLEOTIDE SEQUENCE [LARGE SCALE GENOMIC DNA]</scope>
    <source>
        <strain evidence="2 3">FT29W</strain>
    </source>
</reference>
<comment type="caution">
    <text evidence="2">The sequence shown here is derived from an EMBL/GenBank/DDBJ whole genome shotgun (WGS) entry which is preliminary data.</text>
</comment>
<evidence type="ECO:0000256" key="1">
    <source>
        <dbReference type="SAM" id="Phobius"/>
    </source>
</evidence>
<dbReference type="Proteomes" id="UP000440498">
    <property type="component" value="Unassembled WGS sequence"/>
</dbReference>
<sequence length="160" mass="17572">MHPGKAQRRQRGYTYVVVLAALAIFGIGLAALGTSWSAAARRDREQLLLEVGAAYQKAIGEYYQRSPGEPKHYPAALTELLDDRRFVGTARHLRRLYGDPVNGGRDWGLLRAGDGGICGVYSLSAAETLRRQPVKLALLTVSGQRYADWQFVYVPAPGGR</sequence>
<organism evidence="2 3">
    <name type="scientific">Rugamonas aquatica</name>
    <dbReference type="NCBI Taxonomy" id="2743357"/>
    <lineage>
        <taxon>Bacteria</taxon>
        <taxon>Pseudomonadati</taxon>
        <taxon>Pseudomonadota</taxon>
        <taxon>Betaproteobacteria</taxon>
        <taxon>Burkholderiales</taxon>
        <taxon>Oxalobacteraceae</taxon>
        <taxon>Telluria group</taxon>
        <taxon>Rugamonas</taxon>
    </lineage>
</organism>
<proteinExistence type="predicted"/>
<protein>
    <submittedName>
        <fullName evidence="2">Type II secretion system protein</fullName>
    </submittedName>
</protein>
<name>A0A6A7MX88_9BURK</name>
<evidence type="ECO:0000313" key="3">
    <source>
        <dbReference type="Proteomes" id="UP000440498"/>
    </source>
</evidence>
<gene>
    <name evidence="2" type="ORF">GEV02_04250</name>
</gene>
<keyword evidence="3" id="KW-1185">Reference proteome</keyword>
<keyword evidence="1" id="KW-0472">Membrane</keyword>
<dbReference type="RefSeq" id="WP_152836677.1">
    <property type="nucleotide sequence ID" value="NZ_WHUG01000001.1"/>
</dbReference>
<keyword evidence="1" id="KW-0812">Transmembrane</keyword>
<feature type="transmembrane region" description="Helical" evidence="1">
    <location>
        <begin position="12"/>
        <end position="36"/>
    </location>
</feature>
<evidence type="ECO:0000313" key="2">
    <source>
        <dbReference type="EMBL" id="MQA37350.1"/>
    </source>
</evidence>
<keyword evidence="1" id="KW-1133">Transmembrane helix</keyword>
<dbReference type="EMBL" id="WHUG01000001">
    <property type="protein sequence ID" value="MQA37350.1"/>
    <property type="molecule type" value="Genomic_DNA"/>
</dbReference>
<accession>A0A6A7MX88</accession>